<dbReference type="InterPro" id="IPR001537">
    <property type="entry name" value="SpoU_MeTrfase"/>
</dbReference>
<accession>D9SCZ3</accession>
<protein>
    <recommendedName>
        <fullName evidence="5">tRNA (cytidine/uridine-2'-O-)-methyltransferase TrmJ</fullName>
        <ecNumber evidence="5">2.1.1.200</ecNumber>
    </recommendedName>
    <alternativeName>
        <fullName evidence="5">tRNA (cytidine(32)/uridine(32)-2'-O)-methyltransferase</fullName>
    </alternativeName>
    <alternativeName>
        <fullName evidence="5">tRNA Cm32/Um32 methyltransferase</fullName>
    </alternativeName>
</protein>
<evidence type="ECO:0000313" key="8">
    <source>
        <dbReference type="Proteomes" id="UP000001235"/>
    </source>
</evidence>
<evidence type="ECO:0000256" key="3">
    <source>
        <dbReference type="ARBA" id="ARBA00022679"/>
    </source>
</evidence>
<comment type="function">
    <text evidence="5">Catalyzes the formation of 2'O-methylated cytidine (Cm32) or 2'O-methylated uridine (Um32) at position 32 in tRNA.</text>
</comment>
<comment type="subcellular location">
    <subcellularLocation>
        <location evidence="5">Cytoplasm</location>
    </subcellularLocation>
</comment>
<keyword evidence="4 5" id="KW-0949">S-adenosyl-L-methionine</keyword>
<keyword evidence="3 7" id="KW-0808">Transferase</keyword>
<keyword evidence="5" id="KW-0963">Cytoplasm</keyword>
<evidence type="ECO:0000256" key="2">
    <source>
        <dbReference type="ARBA" id="ARBA00022603"/>
    </source>
</evidence>
<dbReference type="GO" id="GO:0002128">
    <property type="term" value="P:tRNA nucleoside ribose methylation"/>
    <property type="evidence" value="ECO:0007669"/>
    <property type="project" value="TreeGrafter"/>
</dbReference>
<dbReference type="Proteomes" id="UP000001235">
    <property type="component" value="Chromosome"/>
</dbReference>
<dbReference type="EC" id="2.1.1.200" evidence="5"/>
<evidence type="ECO:0000259" key="6">
    <source>
        <dbReference type="Pfam" id="PF00588"/>
    </source>
</evidence>
<comment type="similarity">
    <text evidence="1">Belongs to the class IV-like SAM-binding methyltransferase superfamily. RNA methyltransferase TrmH family.</text>
</comment>
<dbReference type="HOGENOM" id="CLU_056931_0_1_4"/>
<keyword evidence="8" id="KW-1185">Reference proteome</keyword>
<dbReference type="EMBL" id="CP002159">
    <property type="protein sequence ID" value="ADL54682.1"/>
    <property type="molecule type" value="Genomic_DNA"/>
</dbReference>
<dbReference type="OrthoDB" id="9806346at2"/>
<dbReference type="Pfam" id="PF00588">
    <property type="entry name" value="SpoU_methylase"/>
    <property type="match status" value="1"/>
</dbReference>
<evidence type="ECO:0000256" key="5">
    <source>
        <dbReference type="RuleBase" id="RU362024"/>
    </source>
</evidence>
<dbReference type="InterPro" id="IPR029026">
    <property type="entry name" value="tRNA_m1G_MTases_N"/>
</dbReference>
<dbReference type="FunFam" id="3.40.1280.10:FF:000006">
    <property type="entry name" value="Uncharacterized tRNA/rRNA methyltransferase HI_0380"/>
    <property type="match status" value="1"/>
</dbReference>
<dbReference type="GO" id="GO:0003723">
    <property type="term" value="F:RNA binding"/>
    <property type="evidence" value="ECO:0007669"/>
    <property type="project" value="InterPro"/>
</dbReference>
<evidence type="ECO:0000256" key="1">
    <source>
        <dbReference type="ARBA" id="ARBA00007228"/>
    </source>
</evidence>
<dbReference type="eggNOG" id="COG0565">
    <property type="taxonomic scope" value="Bacteria"/>
</dbReference>
<comment type="subunit">
    <text evidence="5">Homodimer.</text>
</comment>
<reference evidence="7 8" key="1">
    <citation type="submission" date="2010-08" db="EMBL/GenBank/DDBJ databases">
        <title>Complete sequence of Gallionella capsiferriformans ES-2.</title>
        <authorList>
            <consortium name="US DOE Joint Genome Institute"/>
            <person name="Lucas S."/>
            <person name="Copeland A."/>
            <person name="Lapidus A."/>
            <person name="Cheng J.-F."/>
            <person name="Bruce D."/>
            <person name="Goodwin L."/>
            <person name="Pitluck S."/>
            <person name="Chertkov O."/>
            <person name="Davenport K.W."/>
            <person name="Detter J.C."/>
            <person name="Han C."/>
            <person name="Tapia R."/>
            <person name="Land M."/>
            <person name="Hauser L."/>
            <person name="Chang Y.-J."/>
            <person name="Jeffries C."/>
            <person name="Kyrpides N."/>
            <person name="Ivanova N."/>
            <person name="Mikhailova N."/>
            <person name="Shelobolina E.S."/>
            <person name="Picardal F."/>
            <person name="Roden E."/>
            <person name="Emerson D."/>
            <person name="Woyke T."/>
        </authorList>
    </citation>
    <scope>NUCLEOTIDE SEQUENCE [LARGE SCALE GENOMIC DNA]</scope>
    <source>
        <strain evidence="7 8">ES-2</strain>
    </source>
</reference>
<dbReference type="Gene3D" id="3.40.1280.10">
    <property type="match status" value="1"/>
</dbReference>
<organism evidence="7 8">
    <name type="scientific">Gallionella capsiferriformans (strain ES-2)</name>
    <name type="common">Gallionella ferruginea capsiferriformans (strain ES-2)</name>
    <dbReference type="NCBI Taxonomy" id="395494"/>
    <lineage>
        <taxon>Bacteria</taxon>
        <taxon>Pseudomonadati</taxon>
        <taxon>Pseudomonadota</taxon>
        <taxon>Betaproteobacteria</taxon>
        <taxon>Nitrosomonadales</taxon>
        <taxon>Gallionellaceae</taxon>
        <taxon>Gallionella</taxon>
    </lineage>
</organism>
<dbReference type="GO" id="GO:0106339">
    <property type="term" value="F:tRNA (cytidine(32)-2'-O)-methyltransferase activity"/>
    <property type="evidence" value="ECO:0007669"/>
    <property type="project" value="RHEA"/>
</dbReference>
<dbReference type="SUPFAM" id="SSF75217">
    <property type="entry name" value="alpha/beta knot"/>
    <property type="match status" value="1"/>
</dbReference>
<keyword evidence="5" id="KW-0819">tRNA processing</keyword>
<comment type="catalytic activity">
    <reaction evidence="5">
        <text>uridine(32) in tRNA + S-adenosyl-L-methionine = 2'-O-methyluridine(32) in tRNA + S-adenosyl-L-homocysteine + H(+)</text>
        <dbReference type="Rhea" id="RHEA:42936"/>
        <dbReference type="Rhea" id="RHEA-COMP:10107"/>
        <dbReference type="Rhea" id="RHEA-COMP:10290"/>
        <dbReference type="ChEBI" id="CHEBI:15378"/>
        <dbReference type="ChEBI" id="CHEBI:57856"/>
        <dbReference type="ChEBI" id="CHEBI:59789"/>
        <dbReference type="ChEBI" id="CHEBI:65315"/>
        <dbReference type="ChEBI" id="CHEBI:74478"/>
        <dbReference type="EC" id="2.1.1.200"/>
    </reaction>
</comment>
<dbReference type="STRING" id="395494.Galf_0641"/>
<dbReference type="GO" id="GO:0160206">
    <property type="term" value="F:tRNA (cytidine(32)/uridine(32)-2'-O)-methyltransferase activity"/>
    <property type="evidence" value="ECO:0007669"/>
    <property type="project" value="UniProtKB-EC"/>
</dbReference>
<gene>
    <name evidence="5" type="primary">trmJ</name>
    <name evidence="7" type="ordered locus">Galf_0641</name>
</gene>
<dbReference type="PANTHER" id="PTHR42786:SF2">
    <property type="entry name" value="TRNA (CYTIDINE_URIDINE-2'-O-)-METHYLTRANSFERASE TRMJ"/>
    <property type="match status" value="1"/>
</dbReference>
<name>D9SCZ3_GALCS</name>
<keyword evidence="2 5" id="KW-0489">Methyltransferase</keyword>
<dbReference type="CDD" id="cd18093">
    <property type="entry name" value="SpoU-like_TrmJ"/>
    <property type="match status" value="1"/>
</dbReference>
<comment type="catalytic activity">
    <reaction evidence="5">
        <text>cytidine(32) in tRNA + S-adenosyl-L-methionine = 2'-O-methylcytidine(32) in tRNA + S-adenosyl-L-homocysteine + H(+)</text>
        <dbReference type="Rhea" id="RHEA:42932"/>
        <dbReference type="Rhea" id="RHEA-COMP:10288"/>
        <dbReference type="Rhea" id="RHEA-COMP:10289"/>
        <dbReference type="ChEBI" id="CHEBI:15378"/>
        <dbReference type="ChEBI" id="CHEBI:57856"/>
        <dbReference type="ChEBI" id="CHEBI:59789"/>
        <dbReference type="ChEBI" id="CHEBI:74495"/>
        <dbReference type="ChEBI" id="CHEBI:82748"/>
        <dbReference type="EC" id="2.1.1.200"/>
    </reaction>
</comment>
<dbReference type="InterPro" id="IPR029028">
    <property type="entry name" value="Alpha/beta_knot_MTases"/>
</dbReference>
<dbReference type="InterPro" id="IPR004384">
    <property type="entry name" value="RNA_MeTrfase_TrmJ/LasT"/>
</dbReference>
<feature type="domain" description="tRNA/rRNA methyltransferase SpoU type" evidence="6">
    <location>
        <begin position="10"/>
        <end position="159"/>
    </location>
</feature>
<dbReference type="KEGG" id="gca:Galf_0641"/>
<proteinExistence type="inferred from homology"/>
<dbReference type="Gene3D" id="1.10.8.590">
    <property type="match status" value="1"/>
</dbReference>
<dbReference type="RefSeq" id="WP_013292624.1">
    <property type="nucleotide sequence ID" value="NC_014394.1"/>
</dbReference>
<evidence type="ECO:0000313" key="7">
    <source>
        <dbReference type="EMBL" id="ADL54682.1"/>
    </source>
</evidence>
<dbReference type="PANTHER" id="PTHR42786">
    <property type="entry name" value="TRNA/RRNA METHYLTRANSFERASE"/>
    <property type="match status" value="1"/>
</dbReference>
<evidence type="ECO:0000256" key="4">
    <source>
        <dbReference type="ARBA" id="ARBA00022691"/>
    </source>
</evidence>
<dbReference type="AlphaFoldDB" id="D9SCZ3"/>
<dbReference type="NCBIfam" id="TIGR00050">
    <property type="entry name" value="rRNA_methyl_1"/>
    <property type="match status" value="1"/>
</dbReference>
<dbReference type="PIRSF" id="PIRSF004808">
    <property type="entry name" value="LasT"/>
    <property type="match status" value="1"/>
</dbReference>
<sequence>MYKQNHLSNIRVVLSHTTHPGNIGAAARAMKAMGLSRLYLINPRHFPDPQASAMAAGADDVLQNAVVCASIDEALDGVVLTVGMTARQRDISNEVSVPREAMPQVVQQAQTLQVALLFGTEMSGLTNEEASRAQMLVNIPANPEFSSLNLAAAVQVISYELSVAAQNYQPVEQSLQPAAHQQVEGFMSHLEKTLHEIGFFTTQNPARMMQRLRRLYARARPEADEINILRGILSVTTEYNGRLKARYQQEKDV</sequence>
<dbReference type="GO" id="GO:0005829">
    <property type="term" value="C:cytosol"/>
    <property type="evidence" value="ECO:0007669"/>
    <property type="project" value="TreeGrafter"/>
</dbReference>